<evidence type="ECO:0000256" key="6">
    <source>
        <dbReference type="ARBA" id="ARBA00023136"/>
    </source>
</evidence>
<evidence type="ECO:0000256" key="5">
    <source>
        <dbReference type="ARBA" id="ARBA00022989"/>
    </source>
</evidence>
<feature type="transmembrane region" description="Helical" evidence="7">
    <location>
        <begin position="75"/>
        <end position="98"/>
    </location>
</feature>
<comment type="caution">
    <text evidence="9">The sequence shown here is derived from an EMBL/GenBank/DDBJ whole genome shotgun (WGS) entry which is preliminary data.</text>
</comment>
<comment type="similarity">
    <text evidence="2">Belongs to the resistance-nodulation-cell division (RND) (TC 2.A.6) family. MmpL subfamily.</text>
</comment>
<evidence type="ECO:0000256" key="7">
    <source>
        <dbReference type="SAM" id="Phobius"/>
    </source>
</evidence>
<gene>
    <name evidence="9" type="ORF">B1B_07712</name>
</gene>
<reference evidence="9" key="1">
    <citation type="submission" date="2013-08" db="EMBL/GenBank/DDBJ databases">
        <authorList>
            <person name="Mendez C."/>
            <person name="Richter M."/>
            <person name="Ferrer M."/>
            <person name="Sanchez J."/>
        </authorList>
    </citation>
    <scope>NUCLEOTIDE SEQUENCE</scope>
</reference>
<dbReference type="AlphaFoldDB" id="T1C520"/>
<organism evidence="9">
    <name type="scientific">mine drainage metagenome</name>
    <dbReference type="NCBI Taxonomy" id="410659"/>
    <lineage>
        <taxon>unclassified sequences</taxon>
        <taxon>metagenomes</taxon>
        <taxon>ecological metagenomes</taxon>
    </lineage>
</organism>
<feature type="transmembrane region" description="Helical" evidence="7">
    <location>
        <begin position="34"/>
        <end position="54"/>
    </location>
</feature>
<dbReference type="PANTHER" id="PTHR33406:SF6">
    <property type="entry name" value="MEMBRANE PROTEIN YDGH-RELATED"/>
    <property type="match status" value="1"/>
</dbReference>
<keyword evidence="6 7" id="KW-0472">Membrane</keyword>
<name>T1C520_9ZZZZ</name>
<evidence type="ECO:0000256" key="3">
    <source>
        <dbReference type="ARBA" id="ARBA00022475"/>
    </source>
</evidence>
<protein>
    <submittedName>
        <fullName evidence="9">MMPL domain protein</fullName>
    </submittedName>
</protein>
<keyword evidence="5 7" id="KW-1133">Transmembrane helix</keyword>
<sequence length="121" mass="12459">MTLLPAFLAVVISGPLIAEVAKEGVPVSIVTQFMLVVIVLGAGTDYGLFLVFRIREYLRSGKDPKEATALAVGRVGESITFSAATVIAALASLTLASFGLTRSLGIPLAIGIAIMLIAGLT</sequence>
<reference evidence="9" key="2">
    <citation type="journal article" date="2014" name="ISME J.">
        <title>Microbial stratification in low pH oxic and suboxic macroscopic growths along an acid mine drainage.</title>
        <authorList>
            <person name="Mendez-Garcia C."/>
            <person name="Mesa V."/>
            <person name="Sprenger R.R."/>
            <person name="Richter M."/>
            <person name="Diez M.S."/>
            <person name="Solano J."/>
            <person name="Bargiela R."/>
            <person name="Golyshina O.V."/>
            <person name="Manteca A."/>
            <person name="Ramos J.L."/>
            <person name="Gallego J.R."/>
            <person name="Llorente I."/>
            <person name="Martins Dos Santos V.A."/>
            <person name="Jensen O.N."/>
            <person name="Pelaez A.I."/>
            <person name="Sanchez J."/>
            <person name="Ferrer M."/>
        </authorList>
    </citation>
    <scope>NUCLEOTIDE SEQUENCE</scope>
</reference>
<dbReference type="InterPro" id="IPR004869">
    <property type="entry name" value="MMPL_dom"/>
</dbReference>
<dbReference type="PANTHER" id="PTHR33406">
    <property type="entry name" value="MEMBRANE PROTEIN MJ1562-RELATED"/>
    <property type="match status" value="1"/>
</dbReference>
<dbReference type="Gene3D" id="1.20.1640.10">
    <property type="entry name" value="Multidrug efflux transporter AcrB transmembrane domain"/>
    <property type="match status" value="1"/>
</dbReference>
<evidence type="ECO:0000256" key="4">
    <source>
        <dbReference type="ARBA" id="ARBA00022692"/>
    </source>
</evidence>
<feature type="domain" description="Membrane transport protein MMPL" evidence="8">
    <location>
        <begin position="3"/>
        <end position="121"/>
    </location>
</feature>
<dbReference type="Pfam" id="PF03176">
    <property type="entry name" value="MMPL"/>
    <property type="match status" value="1"/>
</dbReference>
<evidence type="ECO:0000256" key="1">
    <source>
        <dbReference type="ARBA" id="ARBA00004651"/>
    </source>
</evidence>
<accession>T1C520</accession>
<dbReference type="GO" id="GO:0005886">
    <property type="term" value="C:plasma membrane"/>
    <property type="evidence" value="ECO:0007669"/>
    <property type="project" value="UniProtKB-SubCell"/>
</dbReference>
<dbReference type="SUPFAM" id="SSF82866">
    <property type="entry name" value="Multidrug efflux transporter AcrB transmembrane domain"/>
    <property type="match status" value="1"/>
</dbReference>
<dbReference type="InterPro" id="IPR050545">
    <property type="entry name" value="Mycobact_MmpL"/>
</dbReference>
<keyword evidence="3" id="KW-1003">Cell membrane</keyword>
<evidence type="ECO:0000259" key="8">
    <source>
        <dbReference type="Pfam" id="PF03176"/>
    </source>
</evidence>
<comment type="subcellular location">
    <subcellularLocation>
        <location evidence="1">Cell membrane</location>
        <topology evidence="1">Multi-pass membrane protein</topology>
    </subcellularLocation>
</comment>
<evidence type="ECO:0000313" key="9">
    <source>
        <dbReference type="EMBL" id="EQD61205.1"/>
    </source>
</evidence>
<proteinExistence type="inferred from homology"/>
<feature type="transmembrane region" description="Helical" evidence="7">
    <location>
        <begin position="104"/>
        <end position="120"/>
    </location>
</feature>
<keyword evidence="4 7" id="KW-0812">Transmembrane</keyword>
<feature type="non-terminal residue" evidence="9">
    <location>
        <position position="121"/>
    </location>
</feature>
<evidence type="ECO:0000256" key="2">
    <source>
        <dbReference type="ARBA" id="ARBA00010157"/>
    </source>
</evidence>
<dbReference type="EMBL" id="AUZY01004925">
    <property type="protein sequence ID" value="EQD61205.1"/>
    <property type="molecule type" value="Genomic_DNA"/>
</dbReference>